<dbReference type="AlphaFoldDB" id="A0AAU7QJU1"/>
<reference evidence="2" key="1">
    <citation type="submission" date="2024-06" db="EMBL/GenBank/DDBJ databases">
        <authorList>
            <person name="Sun Y."/>
        </authorList>
    </citation>
    <scope>NUCLEOTIDE SEQUENCE</scope>
    <source>
        <strain evidence="2">IGA1.0</strain>
    </source>
</reference>
<name>A0AAU7QJU1_9GAMM</name>
<dbReference type="RefSeq" id="WP_350016066.1">
    <property type="nucleotide sequence ID" value="NZ_CP157948.1"/>
</dbReference>
<gene>
    <name evidence="2" type="ORF">ABNK63_14820</name>
</gene>
<dbReference type="EMBL" id="CP157948">
    <property type="protein sequence ID" value="XBS89655.1"/>
    <property type="molecule type" value="Genomic_DNA"/>
</dbReference>
<accession>A0AAU7QJU1</accession>
<feature type="chain" id="PRO_5043414419" description="Lipoprotein" evidence="1">
    <location>
        <begin position="31"/>
        <end position="182"/>
    </location>
</feature>
<evidence type="ECO:0000256" key="1">
    <source>
        <dbReference type="SAM" id="SignalP"/>
    </source>
</evidence>
<sequence length="182" mass="19663">MNRPRHFHPSAVAMAVLALLVAGCSGVATREIETERAALHRDPVSMNAKQLPEADIDAAGAVKIGAEQLPLTDGQRALTRDYRAAVIELVDLTLSGTAQITDHAMSRVLLASLIGRGDEAGERVGRQAESMVHSPQFCQLLDKVRQSQDRMVQSVTTLQPYAKIDAHAVENCRAGKPYDANI</sequence>
<keyword evidence="1" id="KW-0732">Signal</keyword>
<proteinExistence type="predicted"/>
<feature type="signal peptide" evidence="1">
    <location>
        <begin position="1"/>
        <end position="30"/>
    </location>
</feature>
<evidence type="ECO:0000313" key="2">
    <source>
        <dbReference type="EMBL" id="XBS89655.1"/>
    </source>
</evidence>
<protein>
    <recommendedName>
        <fullName evidence="3">Lipoprotein</fullName>
    </recommendedName>
</protein>
<evidence type="ECO:0008006" key="3">
    <source>
        <dbReference type="Google" id="ProtNLM"/>
    </source>
</evidence>
<organism evidence="2">
    <name type="scientific">Rhodanobacter sp. IGA1.0</name>
    <dbReference type="NCBI Taxonomy" id="3158582"/>
    <lineage>
        <taxon>Bacteria</taxon>
        <taxon>Pseudomonadati</taxon>
        <taxon>Pseudomonadota</taxon>
        <taxon>Gammaproteobacteria</taxon>
        <taxon>Lysobacterales</taxon>
        <taxon>Rhodanobacteraceae</taxon>
        <taxon>Rhodanobacter</taxon>
    </lineage>
</organism>
<dbReference type="PROSITE" id="PS51257">
    <property type="entry name" value="PROKAR_LIPOPROTEIN"/>
    <property type="match status" value="1"/>
</dbReference>